<dbReference type="GO" id="GO:0005829">
    <property type="term" value="C:cytosol"/>
    <property type="evidence" value="ECO:0007669"/>
    <property type="project" value="TreeGrafter"/>
</dbReference>
<organism evidence="2 3">
    <name type="scientific">Yarrowia lipolytica</name>
    <name type="common">Candida lipolytica</name>
    <dbReference type="NCBI Taxonomy" id="4952"/>
    <lineage>
        <taxon>Eukaryota</taxon>
        <taxon>Fungi</taxon>
        <taxon>Dikarya</taxon>
        <taxon>Ascomycota</taxon>
        <taxon>Saccharomycotina</taxon>
        <taxon>Dipodascomycetes</taxon>
        <taxon>Dipodascales</taxon>
        <taxon>Dipodascales incertae sedis</taxon>
        <taxon>Yarrowia</taxon>
    </lineage>
</organism>
<dbReference type="Pfam" id="PF11704">
    <property type="entry name" value="Folliculin"/>
    <property type="match status" value="1"/>
</dbReference>
<dbReference type="PANTHER" id="PTHR31441:SF2">
    <property type="entry name" value="FOLLICULIN"/>
    <property type="match status" value="1"/>
</dbReference>
<dbReference type="InterPro" id="IPR021713">
    <property type="entry name" value="Folliculin"/>
</dbReference>
<dbReference type="OMA" id="KDICARG"/>
<dbReference type="VEuPathDB" id="FungiDB:YALI1_E01885g"/>
<dbReference type="PANTHER" id="PTHR31441">
    <property type="entry name" value="FOLLICULIN FAMILY MEMBER"/>
    <property type="match status" value="1"/>
</dbReference>
<dbReference type="EMBL" id="CP017557">
    <property type="protein sequence ID" value="AOW04803.1"/>
    <property type="molecule type" value="Genomic_DNA"/>
</dbReference>
<dbReference type="GO" id="GO:0005096">
    <property type="term" value="F:GTPase activator activity"/>
    <property type="evidence" value="ECO:0007669"/>
    <property type="project" value="InterPro"/>
</dbReference>
<dbReference type="AlphaFoldDB" id="A0A1D8NGR3"/>
<evidence type="ECO:0000313" key="3">
    <source>
        <dbReference type="Proteomes" id="UP000182444"/>
    </source>
</evidence>
<dbReference type="GO" id="GO:1904263">
    <property type="term" value="P:positive regulation of TORC1 signaling"/>
    <property type="evidence" value="ECO:0007669"/>
    <property type="project" value="TreeGrafter"/>
</dbReference>
<proteinExistence type="predicted"/>
<protein>
    <recommendedName>
        <fullName evidence="1">Folliculin/SMCR8 longin domain-containing protein</fullName>
    </recommendedName>
</protein>
<dbReference type="eggNOG" id="KOG3715">
    <property type="taxonomic scope" value="Eukaryota"/>
</dbReference>
<dbReference type="Proteomes" id="UP000182444">
    <property type="component" value="Chromosome 1E"/>
</dbReference>
<gene>
    <name evidence="2" type="ORF">YALI1_E01885g</name>
</gene>
<dbReference type="VEuPathDB" id="FungiDB:YALI0_E01320g"/>
<reference evidence="2 3" key="1">
    <citation type="journal article" date="2016" name="PLoS ONE">
        <title>Sequence Assembly of Yarrowia lipolytica Strain W29/CLIB89 Shows Transposable Element Diversity.</title>
        <authorList>
            <person name="Magnan C."/>
            <person name="Yu J."/>
            <person name="Chang I."/>
            <person name="Jahn E."/>
            <person name="Kanomata Y."/>
            <person name="Wu J."/>
            <person name="Zeller M."/>
            <person name="Oakes M."/>
            <person name="Baldi P."/>
            <person name="Sandmeyer S."/>
        </authorList>
    </citation>
    <scope>NUCLEOTIDE SEQUENCE [LARGE SCALE GENOMIC DNA]</scope>
    <source>
        <strain evidence="3">CLIB89(W29)</strain>
    </source>
</reference>
<dbReference type="InterPro" id="IPR037520">
    <property type="entry name" value="Folliculin/SMCR8_longin"/>
</dbReference>
<accession>A0A1D8NGR3</accession>
<dbReference type="GeneID" id="2912947"/>
<name>A0A1D8NGR3_YARLL</name>
<sequence>MGHDKVLNLGQTCRTTTFINASTNTFLHQIMALLLCFAHFCDLHGPTSILCCQKTKETTPNECSTCANCQLILPNDATTLRSNIGEHTYVSSQCAVGEDDYSKVRKACLKLLSSETTFSDTPLMFGDSSGATIGYVFKVNDNESRGGIRKYGFLCLGEEKRLMDNWIPITERFESMGGWIKTQVTKHQEMKDKSDWADSFRREAFTKPKNLVSMTKDDEFYVKVHAGLSDLLNKVA</sequence>
<evidence type="ECO:0000313" key="2">
    <source>
        <dbReference type="EMBL" id="AOW04803.1"/>
    </source>
</evidence>
<evidence type="ECO:0000259" key="1">
    <source>
        <dbReference type="Pfam" id="PF11704"/>
    </source>
</evidence>
<dbReference type="RefSeq" id="XP_068138993.1">
    <property type="nucleotide sequence ID" value="XM_068282892.1"/>
</dbReference>
<feature type="domain" description="Folliculin/SMCR8 longin" evidence="1">
    <location>
        <begin position="88"/>
        <end position="234"/>
    </location>
</feature>